<dbReference type="Proteomes" id="UP000046392">
    <property type="component" value="Unplaced"/>
</dbReference>
<dbReference type="WBParaSite" id="SPAL_0000748300.1">
    <property type="protein sequence ID" value="SPAL_0000748300.1"/>
    <property type="gene ID" value="SPAL_0000748300"/>
</dbReference>
<organism evidence="1 2">
    <name type="scientific">Strongyloides papillosus</name>
    <name type="common">Intestinal threadworm</name>
    <dbReference type="NCBI Taxonomy" id="174720"/>
    <lineage>
        <taxon>Eukaryota</taxon>
        <taxon>Metazoa</taxon>
        <taxon>Ecdysozoa</taxon>
        <taxon>Nematoda</taxon>
        <taxon>Chromadorea</taxon>
        <taxon>Rhabditida</taxon>
        <taxon>Tylenchina</taxon>
        <taxon>Panagrolaimomorpha</taxon>
        <taxon>Strongyloidoidea</taxon>
        <taxon>Strongyloididae</taxon>
        <taxon>Strongyloides</taxon>
    </lineage>
</organism>
<proteinExistence type="predicted"/>
<sequence>MGTFTLAYAVKKIIVDQKSAWLAAGVVLYLGKCWENAGSHKTEMMKGHSRMYADRTAAIPRHIDPWRY</sequence>
<evidence type="ECO:0000313" key="1">
    <source>
        <dbReference type="Proteomes" id="UP000046392"/>
    </source>
</evidence>
<dbReference type="AlphaFoldDB" id="A0A0N5BNK5"/>
<accession>A0A0N5BNK5</accession>
<evidence type="ECO:0000313" key="2">
    <source>
        <dbReference type="WBParaSite" id="SPAL_0000748300.1"/>
    </source>
</evidence>
<protein>
    <submittedName>
        <fullName evidence="2">ATP synthase subunit epsilon, mitochondrial</fullName>
    </submittedName>
</protein>
<reference evidence="2" key="1">
    <citation type="submission" date="2017-02" db="UniProtKB">
        <authorList>
            <consortium name="WormBaseParasite"/>
        </authorList>
    </citation>
    <scope>IDENTIFICATION</scope>
</reference>
<keyword evidence="1" id="KW-1185">Reference proteome</keyword>
<name>A0A0N5BNK5_STREA</name>